<dbReference type="InterPro" id="IPR046346">
    <property type="entry name" value="Aminoacid_DH-like_N_sf"/>
</dbReference>
<dbReference type="HAMAP" id="MF_00222">
    <property type="entry name" value="Shikimate_DH_AroE"/>
    <property type="match status" value="1"/>
</dbReference>
<feature type="binding site" evidence="8">
    <location>
        <position position="66"/>
    </location>
    <ligand>
        <name>shikimate</name>
        <dbReference type="ChEBI" id="CHEBI:36208"/>
    </ligand>
</feature>
<evidence type="ECO:0000256" key="7">
    <source>
        <dbReference type="ARBA" id="ARBA00049442"/>
    </source>
</evidence>
<keyword evidence="3 8" id="KW-0028">Amino-acid biosynthesis</keyword>
<organism evidence="12 13">
    <name type="scientific">Tepidibacter thalassicus DSM 15285</name>
    <dbReference type="NCBI Taxonomy" id="1123350"/>
    <lineage>
        <taxon>Bacteria</taxon>
        <taxon>Bacillati</taxon>
        <taxon>Bacillota</taxon>
        <taxon>Clostridia</taxon>
        <taxon>Peptostreptococcales</taxon>
        <taxon>Peptostreptococcaceae</taxon>
        <taxon>Tepidibacter</taxon>
    </lineage>
</organism>
<accession>A0A1M5Q0U5</accession>
<dbReference type="UniPathway" id="UPA00053">
    <property type="reaction ID" value="UER00087"/>
</dbReference>
<feature type="domain" description="Quinate/shikimate 5-dehydrogenase/glutamyl-tRNA reductase" evidence="9">
    <location>
        <begin position="120"/>
        <end position="231"/>
    </location>
</feature>
<comment type="subunit">
    <text evidence="8">Homodimer.</text>
</comment>
<dbReference type="NCBIfam" id="TIGR00507">
    <property type="entry name" value="aroE"/>
    <property type="match status" value="1"/>
</dbReference>
<dbReference type="EMBL" id="FQXH01000007">
    <property type="protein sequence ID" value="SHH07897.1"/>
    <property type="molecule type" value="Genomic_DNA"/>
</dbReference>
<dbReference type="Proteomes" id="UP000242520">
    <property type="component" value="Unassembled WGS sequence"/>
</dbReference>
<dbReference type="GO" id="GO:0050661">
    <property type="term" value="F:NADP binding"/>
    <property type="evidence" value="ECO:0007669"/>
    <property type="project" value="InterPro"/>
</dbReference>
<dbReference type="Pfam" id="PF18317">
    <property type="entry name" value="SDH_C"/>
    <property type="match status" value="1"/>
</dbReference>
<keyword evidence="5 8" id="KW-0560">Oxidoreductase</keyword>
<dbReference type="PANTHER" id="PTHR21089:SF1">
    <property type="entry name" value="BIFUNCTIONAL 3-DEHYDROQUINATE DEHYDRATASE_SHIKIMATE DEHYDROGENASE, CHLOROPLASTIC"/>
    <property type="match status" value="1"/>
</dbReference>
<feature type="binding site" evidence="8">
    <location>
        <position position="91"/>
    </location>
    <ligand>
        <name>shikimate</name>
        <dbReference type="ChEBI" id="CHEBI:36208"/>
    </ligand>
</feature>
<name>A0A1M5Q0U5_9FIRM</name>
<dbReference type="STRING" id="1123350.SAMN02744040_00739"/>
<reference evidence="13" key="1">
    <citation type="submission" date="2016-11" db="EMBL/GenBank/DDBJ databases">
        <authorList>
            <person name="Varghese N."/>
            <person name="Submissions S."/>
        </authorList>
    </citation>
    <scope>NUCLEOTIDE SEQUENCE [LARGE SCALE GENOMIC DNA]</scope>
    <source>
        <strain evidence="13">DSM 15285</strain>
    </source>
</reference>
<dbReference type="InterPro" id="IPR022893">
    <property type="entry name" value="Shikimate_DH_fam"/>
</dbReference>
<evidence type="ECO:0000259" key="10">
    <source>
        <dbReference type="Pfam" id="PF08501"/>
    </source>
</evidence>
<feature type="domain" description="Shikimate dehydrogenase substrate binding N-terminal" evidence="10">
    <location>
        <begin position="11"/>
        <end position="93"/>
    </location>
</feature>
<feature type="binding site" evidence="8">
    <location>
        <position position="225"/>
    </location>
    <ligand>
        <name>NADP(+)</name>
        <dbReference type="ChEBI" id="CHEBI:58349"/>
    </ligand>
</feature>
<dbReference type="AlphaFoldDB" id="A0A1M5Q0U5"/>
<comment type="function">
    <text evidence="8">Involved in the biosynthesis of the chorismate, which leads to the biosynthesis of aromatic amino acids. Catalyzes the reversible NADPH linked reduction of 3-dehydroshikimate (DHSA) to yield shikimate (SA).</text>
</comment>
<comment type="pathway">
    <text evidence="1 8">Metabolic intermediate biosynthesis; chorismate biosynthesis; chorismate from D-erythrose 4-phosphate and phosphoenolpyruvate: step 4/7.</text>
</comment>
<protein>
    <recommendedName>
        <fullName evidence="2 8">Shikimate dehydrogenase (NADP(+))</fullName>
        <shortName evidence="8">SDH</shortName>
        <ecNumber evidence="2 8">1.1.1.25</ecNumber>
    </recommendedName>
</protein>
<dbReference type="RefSeq" id="WP_242939230.1">
    <property type="nucleotide sequence ID" value="NZ_FQXH01000007.1"/>
</dbReference>
<dbReference type="PANTHER" id="PTHR21089">
    <property type="entry name" value="SHIKIMATE DEHYDROGENASE"/>
    <property type="match status" value="1"/>
</dbReference>
<comment type="catalytic activity">
    <reaction evidence="7 8">
        <text>shikimate + NADP(+) = 3-dehydroshikimate + NADPH + H(+)</text>
        <dbReference type="Rhea" id="RHEA:17737"/>
        <dbReference type="ChEBI" id="CHEBI:15378"/>
        <dbReference type="ChEBI" id="CHEBI:16630"/>
        <dbReference type="ChEBI" id="CHEBI:36208"/>
        <dbReference type="ChEBI" id="CHEBI:57783"/>
        <dbReference type="ChEBI" id="CHEBI:58349"/>
        <dbReference type="EC" id="1.1.1.25"/>
    </reaction>
</comment>
<evidence type="ECO:0000256" key="3">
    <source>
        <dbReference type="ARBA" id="ARBA00022605"/>
    </source>
</evidence>
<evidence type="ECO:0000256" key="4">
    <source>
        <dbReference type="ARBA" id="ARBA00022857"/>
    </source>
</evidence>
<evidence type="ECO:0000313" key="13">
    <source>
        <dbReference type="Proteomes" id="UP000242520"/>
    </source>
</evidence>
<evidence type="ECO:0000256" key="1">
    <source>
        <dbReference type="ARBA" id="ARBA00004871"/>
    </source>
</evidence>
<dbReference type="Gene3D" id="3.40.50.10860">
    <property type="entry name" value="Leucine Dehydrogenase, chain A, domain 1"/>
    <property type="match status" value="1"/>
</dbReference>
<feature type="active site" description="Proton acceptor" evidence="8">
    <location>
        <position position="70"/>
    </location>
</feature>
<evidence type="ECO:0000256" key="8">
    <source>
        <dbReference type="HAMAP-Rule" id="MF_00222"/>
    </source>
</evidence>
<dbReference type="EC" id="1.1.1.25" evidence="2 8"/>
<dbReference type="InterPro" id="IPR041121">
    <property type="entry name" value="SDH_C"/>
</dbReference>
<dbReference type="Gene3D" id="3.40.50.720">
    <property type="entry name" value="NAD(P)-binding Rossmann-like Domain"/>
    <property type="match status" value="1"/>
</dbReference>
<evidence type="ECO:0000259" key="11">
    <source>
        <dbReference type="Pfam" id="PF18317"/>
    </source>
</evidence>
<dbReference type="InterPro" id="IPR036291">
    <property type="entry name" value="NAD(P)-bd_dom_sf"/>
</dbReference>
<evidence type="ECO:0000256" key="5">
    <source>
        <dbReference type="ARBA" id="ARBA00023002"/>
    </source>
</evidence>
<evidence type="ECO:0000256" key="2">
    <source>
        <dbReference type="ARBA" id="ARBA00012962"/>
    </source>
</evidence>
<dbReference type="Pfam" id="PF08501">
    <property type="entry name" value="Shikimate_dh_N"/>
    <property type="match status" value="1"/>
</dbReference>
<proteinExistence type="inferred from homology"/>
<evidence type="ECO:0000259" key="9">
    <source>
        <dbReference type="Pfam" id="PF01488"/>
    </source>
</evidence>
<dbReference type="GO" id="GO:0004764">
    <property type="term" value="F:shikimate 3-dehydrogenase (NADP+) activity"/>
    <property type="evidence" value="ECO:0007669"/>
    <property type="project" value="UniProtKB-UniRule"/>
</dbReference>
<comment type="caution">
    <text evidence="8">Lacks conserved residue(s) required for the propagation of feature annotation.</text>
</comment>
<gene>
    <name evidence="8" type="primary">aroE</name>
    <name evidence="12" type="ORF">SAMN02744040_00739</name>
</gene>
<evidence type="ECO:0000256" key="6">
    <source>
        <dbReference type="ARBA" id="ARBA00023141"/>
    </source>
</evidence>
<feature type="binding site" evidence="8">
    <location>
        <position position="248"/>
    </location>
    <ligand>
        <name>NADP(+)</name>
        <dbReference type="ChEBI" id="CHEBI:58349"/>
    </ligand>
</feature>
<dbReference type="SUPFAM" id="SSF53223">
    <property type="entry name" value="Aminoacid dehydrogenase-like, N-terminal domain"/>
    <property type="match status" value="1"/>
</dbReference>
<feature type="binding site" evidence="8">
    <location>
        <position position="227"/>
    </location>
    <ligand>
        <name>shikimate</name>
        <dbReference type="ChEBI" id="CHEBI:36208"/>
    </ligand>
</feature>
<dbReference type="InterPro" id="IPR013708">
    <property type="entry name" value="Shikimate_DH-bd_N"/>
</dbReference>
<dbReference type="Pfam" id="PF01488">
    <property type="entry name" value="Shikimate_DH"/>
    <property type="match status" value="1"/>
</dbReference>
<keyword evidence="4 8" id="KW-0521">NADP</keyword>
<dbReference type="GO" id="GO:0019632">
    <property type="term" value="P:shikimate metabolic process"/>
    <property type="evidence" value="ECO:0007669"/>
    <property type="project" value="InterPro"/>
</dbReference>
<evidence type="ECO:0000313" key="12">
    <source>
        <dbReference type="EMBL" id="SHH07897.1"/>
    </source>
</evidence>
<dbReference type="GO" id="GO:0009423">
    <property type="term" value="P:chorismate biosynthetic process"/>
    <property type="evidence" value="ECO:0007669"/>
    <property type="project" value="UniProtKB-UniRule"/>
</dbReference>
<keyword evidence="13" id="KW-1185">Reference proteome</keyword>
<comment type="similarity">
    <text evidence="8">Belongs to the shikimate dehydrogenase family.</text>
</comment>
<feature type="domain" description="SDH C-terminal" evidence="11">
    <location>
        <begin position="248"/>
        <end position="268"/>
    </location>
</feature>
<dbReference type="InterPro" id="IPR006151">
    <property type="entry name" value="Shikm_DH/Glu-tRNA_Rdtase"/>
</dbReference>
<keyword evidence="6 8" id="KW-0057">Aromatic amino acid biosynthesis</keyword>
<dbReference type="GO" id="GO:0008652">
    <property type="term" value="P:amino acid biosynthetic process"/>
    <property type="evidence" value="ECO:0007669"/>
    <property type="project" value="UniProtKB-KW"/>
</dbReference>
<dbReference type="SUPFAM" id="SSF51735">
    <property type="entry name" value="NAD(P)-binding Rossmann-fold domains"/>
    <property type="match status" value="1"/>
</dbReference>
<dbReference type="InterPro" id="IPR011342">
    <property type="entry name" value="Shikimate_DH"/>
</dbReference>
<dbReference type="CDD" id="cd01065">
    <property type="entry name" value="NAD_bind_Shikimate_DH"/>
    <property type="match status" value="1"/>
</dbReference>
<feature type="binding site" evidence="8">
    <location>
        <position position="106"/>
    </location>
    <ligand>
        <name>shikimate</name>
        <dbReference type="ChEBI" id="CHEBI:36208"/>
    </ligand>
</feature>
<feature type="binding site" evidence="8">
    <location>
        <position position="255"/>
    </location>
    <ligand>
        <name>shikimate</name>
        <dbReference type="ChEBI" id="CHEBI:36208"/>
    </ligand>
</feature>
<feature type="binding site" evidence="8">
    <location>
        <begin position="19"/>
        <end position="21"/>
    </location>
    <ligand>
        <name>shikimate</name>
        <dbReference type="ChEBI" id="CHEBI:36208"/>
    </ligand>
</feature>
<sequence length="277" mass="31080">MINGKTKLICLLGHPVEHSFSPSIHNYLFEKYNLNYKYMCFDVNSEELEDAVNGIRALKIYAANVTVPHKVNILKYLDEISFSARLIGAVNTIKNENGKLIGYNTDGIGFVSSILEKGYEIKNKNIMILGAGGGARSIAVELANFRANSIEIRNRSLDRANNICKLLQCNFDIEVNVGDLNVTQKDLESIDILINTTSLGMTPNINSIAIDENIKVNNDMLVCDIVYNPRETKFLKWAKDNNLETLGGINMLINQAIEAFYIWTDIKPTREELNSIL</sequence>
<dbReference type="GO" id="GO:0009073">
    <property type="term" value="P:aromatic amino acid family biosynthetic process"/>
    <property type="evidence" value="ECO:0007669"/>
    <property type="project" value="UniProtKB-KW"/>
</dbReference>